<reference evidence="1 2" key="1">
    <citation type="submission" date="2019-08" db="EMBL/GenBank/DDBJ databases">
        <title>Bioinformatics analysis of the strain L3 and L5.</title>
        <authorList>
            <person name="Li X."/>
        </authorList>
    </citation>
    <scope>NUCLEOTIDE SEQUENCE [LARGE SCALE GENOMIC DNA]</scope>
    <source>
        <strain evidence="1 2">L3</strain>
    </source>
</reference>
<dbReference type="InterPro" id="IPR052996">
    <property type="entry name" value="Carb_Metab_Mutarotase"/>
</dbReference>
<dbReference type="Pfam" id="PF05336">
    <property type="entry name" value="rhaM"/>
    <property type="match status" value="1"/>
</dbReference>
<dbReference type="InterPro" id="IPR008000">
    <property type="entry name" value="Rham/fucose_mutarotase"/>
</dbReference>
<keyword evidence="2" id="KW-1185">Reference proteome</keyword>
<evidence type="ECO:0000313" key="1">
    <source>
        <dbReference type="EMBL" id="KAA0020661.1"/>
    </source>
</evidence>
<dbReference type="Gene3D" id="3.30.70.100">
    <property type="match status" value="1"/>
</dbReference>
<comment type="caution">
    <text evidence="1">The sequence shown here is derived from an EMBL/GenBank/DDBJ whole genome shotgun (WGS) entry which is preliminary data.</text>
</comment>
<dbReference type="GO" id="GO:0016857">
    <property type="term" value="F:racemase and epimerase activity, acting on carbohydrates and derivatives"/>
    <property type="evidence" value="ECO:0007669"/>
    <property type="project" value="InterPro"/>
</dbReference>
<dbReference type="InterPro" id="IPR011008">
    <property type="entry name" value="Dimeric_a/b-barrel"/>
</dbReference>
<sequence length="112" mass="13265">MRYCLALDLVEDDASIAEYERRHREVWPVVESHLRGCGVESLEIFRLGSRLVMVMETDDDRFSFDAMAAAERNNPAVQRWEAEMWRYQRPTPWTEENNKWQPMTPIYRLGAA</sequence>
<dbReference type="SUPFAM" id="SSF54909">
    <property type="entry name" value="Dimeric alpha+beta barrel"/>
    <property type="match status" value="1"/>
</dbReference>
<evidence type="ECO:0000313" key="2">
    <source>
        <dbReference type="Proteomes" id="UP000466024"/>
    </source>
</evidence>
<dbReference type="RefSeq" id="WP_149433780.1">
    <property type="nucleotide sequence ID" value="NZ_VTPX01000001.1"/>
</dbReference>
<dbReference type="Proteomes" id="UP000466024">
    <property type="component" value="Unassembled WGS sequence"/>
</dbReference>
<proteinExistence type="predicted"/>
<dbReference type="AlphaFoldDB" id="A0A640WJE5"/>
<name>A0A640WJE5_9GAMM</name>
<dbReference type="EMBL" id="VTPX01000001">
    <property type="protein sequence ID" value="KAA0020661.1"/>
    <property type="molecule type" value="Genomic_DNA"/>
</dbReference>
<protein>
    <submittedName>
        <fullName evidence="1">L-rhamnose mutarotase</fullName>
    </submittedName>
</protein>
<accession>A0A640WJE5</accession>
<dbReference type="PANTHER" id="PTHR43239">
    <property type="entry name" value="UPF0734 PROTEIN DDB_G0273871/DDB_G0273177"/>
    <property type="match status" value="1"/>
</dbReference>
<gene>
    <name evidence="1" type="ORF">F0A16_02385</name>
</gene>
<dbReference type="PANTHER" id="PTHR43239:SF1">
    <property type="entry name" value="UPF0734 PROTEIN DDB_G0273871_DDB_G0273177"/>
    <property type="match status" value="1"/>
</dbReference>
<organism evidence="1 2">
    <name type="scientific">Salinicola corii</name>
    <dbReference type="NCBI Taxonomy" id="2606937"/>
    <lineage>
        <taxon>Bacteria</taxon>
        <taxon>Pseudomonadati</taxon>
        <taxon>Pseudomonadota</taxon>
        <taxon>Gammaproteobacteria</taxon>
        <taxon>Oceanospirillales</taxon>
        <taxon>Halomonadaceae</taxon>
        <taxon>Salinicola</taxon>
    </lineage>
</organism>